<gene>
    <name evidence="3" type="ORF">AB1207_02620</name>
</gene>
<comment type="similarity">
    <text evidence="1">Belongs to the AB hydrolase superfamily.</text>
</comment>
<dbReference type="SUPFAM" id="SSF53474">
    <property type="entry name" value="alpha/beta-Hydrolases"/>
    <property type="match status" value="1"/>
</dbReference>
<sequence length="392" mass="42975">MFQHFPGNYVWNLSVNLAMEMGARIGEVDRVCRPLLEAAARGEDAGTADLMAGWEAQGDTLVGLAAEDEAAGRLLSAGEKLGRAATYFLTGERMQAAGYAPRVALYAKFRRTFDRGVELAQENAERVEIPYEGAVLSGILTRAPGDGPKPLLVMVNGLDSTKEMLFRTGPGAKLAARGISSLALDQPGTGEALRLHDLHAVPESERWATPVYEFLAARDDVDADRIGLLGVSLGGYYAPRAVACEPRFALGVAWGANHDWRAVQKARRDREGERPVPHYWDHVQWVFGTKDLDDFFEVAERMHLDGVVEKIRVPFLVTHGEHDRQIPLQYAHRTYEQLVNSPYRELVVFTDRTGGTAHSSVDNGSVATDLIADWVAERLGGHPDGHLDGHAS</sequence>
<reference evidence="3 4" key="1">
    <citation type="submission" date="2024-07" db="EMBL/GenBank/DDBJ databases">
        <authorList>
            <person name="Thanompreechachai J."/>
            <person name="Duangmal K."/>
        </authorList>
    </citation>
    <scope>NUCLEOTIDE SEQUENCE [LARGE SCALE GENOMIC DNA]</scope>
    <source>
        <strain evidence="3 4">KCTC 19886</strain>
    </source>
</reference>
<evidence type="ECO:0000313" key="4">
    <source>
        <dbReference type="Proteomes" id="UP001555826"/>
    </source>
</evidence>
<dbReference type="Proteomes" id="UP001555826">
    <property type="component" value="Unassembled WGS sequence"/>
</dbReference>
<dbReference type="Gene3D" id="3.40.50.1820">
    <property type="entry name" value="alpha/beta hydrolase"/>
    <property type="match status" value="1"/>
</dbReference>
<keyword evidence="4" id="KW-1185">Reference proteome</keyword>
<evidence type="ECO:0000256" key="1">
    <source>
        <dbReference type="ARBA" id="ARBA00008645"/>
    </source>
</evidence>
<proteinExistence type="inferred from homology"/>
<dbReference type="PANTHER" id="PTHR22946:SF12">
    <property type="entry name" value="CONIDIAL PIGMENT BIOSYNTHESIS PROTEIN AYG1 (AFU_ORTHOLOGUE AFUA_2G17550)"/>
    <property type="match status" value="1"/>
</dbReference>
<dbReference type="InterPro" id="IPR029058">
    <property type="entry name" value="AB_hydrolase_fold"/>
</dbReference>
<dbReference type="EMBL" id="JBFNQN010000002">
    <property type="protein sequence ID" value="MEW9263632.1"/>
    <property type="molecule type" value="Genomic_DNA"/>
</dbReference>
<name>A0ABV3P1Y3_9ACTN</name>
<evidence type="ECO:0000259" key="2">
    <source>
        <dbReference type="Pfam" id="PF00326"/>
    </source>
</evidence>
<comment type="caution">
    <text evidence="3">The sequence shown here is derived from an EMBL/GenBank/DDBJ whole genome shotgun (WGS) entry which is preliminary data.</text>
</comment>
<dbReference type="Gene3D" id="1.20.1440.110">
    <property type="entry name" value="acylaminoacyl peptidase"/>
    <property type="match status" value="1"/>
</dbReference>
<protein>
    <submittedName>
        <fullName evidence="3">Prolyl oligopeptidase family serine peptidase</fullName>
    </submittedName>
</protein>
<feature type="domain" description="Peptidase S9 prolyl oligopeptidase catalytic" evidence="2">
    <location>
        <begin position="211"/>
        <end position="380"/>
    </location>
</feature>
<organism evidence="3 4">
    <name type="scientific">Kineococcus endophyticus</name>
    <dbReference type="NCBI Taxonomy" id="1181883"/>
    <lineage>
        <taxon>Bacteria</taxon>
        <taxon>Bacillati</taxon>
        <taxon>Actinomycetota</taxon>
        <taxon>Actinomycetes</taxon>
        <taxon>Kineosporiales</taxon>
        <taxon>Kineosporiaceae</taxon>
        <taxon>Kineococcus</taxon>
    </lineage>
</organism>
<dbReference type="PANTHER" id="PTHR22946">
    <property type="entry name" value="DIENELACTONE HYDROLASE DOMAIN-CONTAINING PROTEIN-RELATED"/>
    <property type="match status" value="1"/>
</dbReference>
<dbReference type="InterPro" id="IPR001375">
    <property type="entry name" value="Peptidase_S9_cat"/>
</dbReference>
<dbReference type="RefSeq" id="WP_367636238.1">
    <property type="nucleotide sequence ID" value="NZ_JBFNQN010000002.1"/>
</dbReference>
<dbReference type="InterPro" id="IPR050261">
    <property type="entry name" value="FrsA_esterase"/>
</dbReference>
<accession>A0ABV3P1Y3</accession>
<dbReference type="Pfam" id="PF00326">
    <property type="entry name" value="Peptidase_S9"/>
    <property type="match status" value="1"/>
</dbReference>
<evidence type="ECO:0000313" key="3">
    <source>
        <dbReference type="EMBL" id="MEW9263632.1"/>
    </source>
</evidence>